<reference evidence="1" key="3">
    <citation type="submission" date="2016-05" db="EMBL/GenBank/DDBJ databases">
        <title>WGS assembly of Xenopus tropicalis.</title>
        <authorList>
            <person name="Sessions A."/>
            <person name="Jenkins J."/>
            <person name="Mitros T."/>
            <person name="Lyons J.T."/>
            <person name="Dichmann D.S."/>
            <person name="Robert J."/>
            <person name="Harland R.M."/>
            <person name="Rokhsar D.S."/>
        </authorList>
    </citation>
    <scope>NUCLEOTIDE SEQUENCE</scope>
    <source>
        <strain evidence="1">Nigerian</strain>
    </source>
</reference>
<reference evidence="1" key="2">
    <citation type="journal article" date="2010" name="Science">
        <title>The genome of the Western clawed frog Xenopus tropicalis.</title>
        <authorList>
            <person name="Hellsten U."/>
            <person name="Harland R.M."/>
            <person name="Gilchrist M.J."/>
            <person name="Hendrix D."/>
            <person name="Jurka J."/>
            <person name="Kapitonov V."/>
            <person name="Ovcharenko I."/>
            <person name="Putnam N.H."/>
            <person name="Shu S."/>
            <person name="Taher L."/>
            <person name="Blitz I.L."/>
            <person name="Blumberg B."/>
            <person name="Dichmann D.S."/>
            <person name="Dubchak I."/>
            <person name="Amaya E."/>
            <person name="Detter J.C."/>
            <person name="Fletcher R."/>
            <person name="Gerhard D.S."/>
            <person name="Goodstein D."/>
            <person name="Graves T."/>
            <person name="Grigoriev I.V."/>
            <person name="Grimwood J."/>
            <person name="Kawashima T."/>
            <person name="Lindquist E."/>
            <person name="Lucas S.M."/>
            <person name="Mead P.E."/>
            <person name="Mitros T."/>
            <person name="Ogino H."/>
            <person name="Ohta Y."/>
            <person name="Poliakov A.V."/>
            <person name="Pollet N."/>
            <person name="Robert J."/>
            <person name="Salamov A."/>
            <person name="Sater A.K."/>
            <person name="Schmutz J."/>
            <person name="Terry A."/>
            <person name="Vize P.D."/>
            <person name="Warren W.C."/>
            <person name="Wells D."/>
            <person name="Wills A."/>
            <person name="Wilson R.K."/>
            <person name="Zimmerman L.B."/>
            <person name="Zorn A.M."/>
            <person name="Grainger R."/>
            <person name="Grammer T."/>
            <person name="Khokha M.K."/>
            <person name="Richardson P.M."/>
            <person name="Rokhsar D.S."/>
        </authorList>
    </citation>
    <scope>NUCLEOTIDE SEQUENCE [LARGE SCALE GENOMIC DNA]</scope>
    <source>
        <strain evidence="1">Nigerian</strain>
    </source>
</reference>
<name>A0A1B8Y9H4_XENTR</name>
<dbReference type="AlphaFoldDB" id="A0A1B8Y9H4"/>
<accession>A0A1B8Y9H4</accession>
<feature type="non-terminal residue" evidence="1">
    <location>
        <position position="1"/>
    </location>
</feature>
<gene>
    <name evidence="1" type="ORF">XENTR_v900283781mg</name>
</gene>
<organism evidence="1">
    <name type="scientific">Xenopus tropicalis</name>
    <name type="common">Western clawed frog</name>
    <name type="synonym">Silurana tropicalis</name>
    <dbReference type="NCBI Taxonomy" id="8364"/>
    <lineage>
        <taxon>Eukaryota</taxon>
        <taxon>Metazoa</taxon>
        <taxon>Chordata</taxon>
        <taxon>Craniata</taxon>
        <taxon>Vertebrata</taxon>
        <taxon>Euteleostomi</taxon>
        <taxon>Amphibia</taxon>
        <taxon>Batrachia</taxon>
        <taxon>Anura</taxon>
        <taxon>Pipoidea</taxon>
        <taxon>Pipidae</taxon>
        <taxon>Xenopodinae</taxon>
        <taxon>Xenopus</taxon>
        <taxon>Silurana</taxon>
    </lineage>
</organism>
<protein>
    <submittedName>
        <fullName evidence="1">Uncharacterized protein</fullName>
    </submittedName>
</protein>
<evidence type="ECO:0000313" key="1">
    <source>
        <dbReference type="EMBL" id="OCA19664.1"/>
    </source>
</evidence>
<reference evidence="1" key="1">
    <citation type="submission" date="2009-11" db="EMBL/GenBank/DDBJ databases">
        <authorList>
            <consortium name="US DOE Joint Genome Institute (JGI-PGF)"/>
            <person name="Ottilar R."/>
            <person name="Schmutz J."/>
            <person name="Salamov A."/>
            <person name="Cheng J.F."/>
            <person name="Lucas S."/>
            <person name="Pitluck S."/>
            <person name="Gundlach H."/>
            <person name="Guo Y."/>
            <person name="Haberer G."/>
            <person name="Nasrallah J."/>
            <person name="Mayer K.F.X."/>
            <person name="van de Peer Y."/>
            <person name="Weigel D."/>
            <person name="Grigoriev I.V."/>
        </authorList>
    </citation>
    <scope>NUCLEOTIDE SEQUENCE</scope>
    <source>
        <strain evidence="1">Nigerian</strain>
    </source>
</reference>
<proteinExistence type="predicted"/>
<sequence>TLPEVPDKRIYGNGAGMRGMQVSVCNYMRKQHGSRTCPPTFY</sequence>
<dbReference type="EMBL" id="KV460372">
    <property type="protein sequence ID" value="OCA19664.1"/>
    <property type="molecule type" value="Genomic_DNA"/>
</dbReference>